<dbReference type="Proteomes" id="UP000728032">
    <property type="component" value="Unassembled WGS sequence"/>
</dbReference>
<keyword evidence="3" id="KW-0963">Cytoplasm</keyword>
<evidence type="ECO:0008006" key="7">
    <source>
        <dbReference type="Google" id="ProtNLM"/>
    </source>
</evidence>
<dbReference type="PANTHER" id="PTHR12474:SF0">
    <property type="entry name" value="SESTRIN HOMOLOG"/>
    <property type="match status" value="1"/>
</dbReference>
<accession>A0A7R9LGY9</accession>
<evidence type="ECO:0000313" key="6">
    <source>
        <dbReference type="Proteomes" id="UP000728032"/>
    </source>
</evidence>
<dbReference type="GO" id="GO:1990253">
    <property type="term" value="P:cellular response to leucine starvation"/>
    <property type="evidence" value="ECO:0007669"/>
    <property type="project" value="TreeGrafter"/>
</dbReference>
<dbReference type="GO" id="GO:0071233">
    <property type="term" value="P:cellular response to L-leucine"/>
    <property type="evidence" value="ECO:0007669"/>
    <property type="project" value="TreeGrafter"/>
</dbReference>
<evidence type="ECO:0000256" key="2">
    <source>
        <dbReference type="ARBA" id="ARBA00008350"/>
    </source>
</evidence>
<sequence length="459" mass="51250">MIAKYVHKISKVIPDRDIHFPEASARHQCTYLVNLSRDEFLASGGDPQWLQGLDHIPQKLKDLNQINKLLAHQPWLIGRSHIEKLTKGSDSWSLSELVHAIVILSHFHALSSFVFGCNIGADGHTLANNGDEKENGHNGHNHAVVVVPNAGAVGISNANHKQQPPSPTSLGGSPTTGAEVEALMKKLQSINEQKGAAGEDTASQEDLLKNFDKLEYQSQELHSPLFASNNPMSIPVPVGPQAANNQTNSAGNGGTSNQNSASNSGAPVGNGSAGNGVGQPVIDQSLSELIKFIEDPHFGYEDFARRREESDFPTFRVQDYSWDDHGFSLVNRLYSDIGNLLDEKFKICYNLTYYTMGNKTNVDTTPFRRAVWNYIQSMYGIRHDDYDYREVNILVERNLKSYIKSLCCYPHRVRTNRDYTKVMRGFKSSEKIHVNLMIFEARLQAELLYALRAVMRHMT</sequence>
<dbReference type="AlphaFoldDB" id="A0A7R9LGY9"/>
<dbReference type="EMBL" id="CAJPVJ010000563">
    <property type="protein sequence ID" value="CAG2162854.1"/>
    <property type="molecule type" value="Genomic_DNA"/>
</dbReference>
<gene>
    <name evidence="5" type="ORF">ONB1V03_LOCUS2442</name>
</gene>
<keyword evidence="6" id="KW-1185">Reference proteome</keyword>
<evidence type="ECO:0000256" key="4">
    <source>
        <dbReference type="SAM" id="MobiDB-lite"/>
    </source>
</evidence>
<organism evidence="5">
    <name type="scientific">Oppiella nova</name>
    <dbReference type="NCBI Taxonomy" id="334625"/>
    <lineage>
        <taxon>Eukaryota</taxon>
        <taxon>Metazoa</taxon>
        <taxon>Ecdysozoa</taxon>
        <taxon>Arthropoda</taxon>
        <taxon>Chelicerata</taxon>
        <taxon>Arachnida</taxon>
        <taxon>Acari</taxon>
        <taxon>Acariformes</taxon>
        <taxon>Sarcoptiformes</taxon>
        <taxon>Oribatida</taxon>
        <taxon>Brachypylina</taxon>
        <taxon>Oppioidea</taxon>
        <taxon>Oppiidae</taxon>
        <taxon>Oppiella</taxon>
    </lineage>
</organism>
<proteinExistence type="inferred from homology"/>
<dbReference type="SUPFAM" id="SSF69118">
    <property type="entry name" value="AhpD-like"/>
    <property type="match status" value="1"/>
</dbReference>
<dbReference type="OrthoDB" id="337464at2759"/>
<dbReference type="InterPro" id="IPR006730">
    <property type="entry name" value="Sestrin"/>
</dbReference>
<dbReference type="GO" id="GO:0005737">
    <property type="term" value="C:cytoplasm"/>
    <property type="evidence" value="ECO:0007669"/>
    <property type="project" value="UniProtKB-SubCell"/>
</dbReference>
<dbReference type="GO" id="GO:1904262">
    <property type="term" value="P:negative regulation of TORC1 signaling"/>
    <property type="evidence" value="ECO:0007669"/>
    <property type="project" value="TreeGrafter"/>
</dbReference>
<protein>
    <recommendedName>
        <fullName evidence="7">Sestrin</fullName>
    </recommendedName>
</protein>
<reference evidence="5" key="1">
    <citation type="submission" date="2020-11" db="EMBL/GenBank/DDBJ databases">
        <authorList>
            <person name="Tran Van P."/>
        </authorList>
    </citation>
    <scope>NUCLEOTIDE SEQUENCE</scope>
</reference>
<evidence type="ECO:0000256" key="1">
    <source>
        <dbReference type="ARBA" id="ARBA00004496"/>
    </source>
</evidence>
<feature type="compositionally biased region" description="Polar residues" evidence="4">
    <location>
        <begin position="242"/>
        <end position="265"/>
    </location>
</feature>
<comment type="similarity">
    <text evidence="2">Belongs to the sestrin family.</text>
</comment>
<evidence type="ECO:0000256" key="3">
    <source>
        <dbReference type="ARBA" id="ARBA00022490"/>
    </source>
</evidence>
<dbReference type="GO" id="GO:0070728">
    <property type="term" value="F:L-leucine binding"/>
    <property type="evidence" value="ECO:0007669"/>
    <property type="project" value="TreeGrafter"/>
</dbReference>
<dbReference type="GO" id="GO:0016684">
    <property type="term" value="F:oxidoreductase activity, acting on peroxide as acceptor"/>
    <property type="evidence" value="ECO:0007669"/>
    <property type="project" value="TreeGrafter"/>
</dbReference>
<feature type="region of interest" description="Disordered" evidence="4">
    <location>
        <begin position="155"/>
        <end position="176"/>
    </location>
</feature>
<dbReference type="GO" id="GO:1901031">
    <property type="term" value="P:regulation of response to reactive oxygen species"/>
    <property type="evidence" value="ECO:0007669"/>
    <property type="project" value="InterPro"/>
</dbReference>
<evidence type="ECO:0000313" key="5">
    <source>
        <dbReference type="EMBL" id="CAD7640210.1"/>
    </source>
</evidence>
<comment type="subcellular location">
    <subcellularLocation>
        <location evidence="1">Cytoplasm</location>
    </subcellularLocation>
</comment>
<dbReference type="GO" id="GO:0005634">
    <property type="term" value="C:nucleus"/>
    <property type="evidence" value="ECO:0007669"/>
    <property type="project" value="InterPro"/>
</dbReference>
<name>A0A7R9LGY9_9ACAR</name>
<dbReference type="Pfam" id="PF04636">
    <property type="entry name" value="PA26"/>
    <property type="match status" value="1"/>
</dbReference>
<dbReference type="PANTHER" id="PTHR12474">
    <property type="entry name" value="P53 REGULATED PA26 NUCLEAR PROTEIN SESTRIN"/>
    <property type="match status" value="1"/>
</dbReference>
<dbReference type="EMBL" id="OC915388">
    <property type="protein sequence ID" value="CAD7640210.1"/>
    <property type="molecule type" value="Genomic_DNA"/>
</dbReference>
<dbReference type="InterPro" id="IPR029032">
    <property type="entry name" value="AhpD-like"/>
</dbReference>
<feature type="region of interest" description="Disordered" evidence="4">
    <location>
        <begin position="225"/>
        <end position="278"/>
    </location>
</feature>
<dbReference type="GO" id="GO:0016239">
    <property type="term" value="P:positive regulation of macroautophagy"/>
    <property type="evidence" value="ECO:0007669"/>
    <property type="project" value="TreeGrafter"/>
</dbReference>